<dbReference type="AlphaFoldDB" id="A0A813J8F4"/>
<proteinExistence type="predicted"/>
<dbReference type="Proteomes" id="UP000626109">
    <property type="component" value="Unassembled WGS sequence"/>
</dbReference>
<sequence length="137" mass="15094">VTGLAGDVVASFWADASLNIGEVKRLISEQRPQAAPCWQRLLWGSRELVNEEALGLALADRESPGPAVLQLILAVDPRDLLIRRMVDPVDPRGNLLRRPNSGDWLTGSKEEKELLMTRQEQAARAIDAMGRELVACN</sequence>
<accession>A0A813J8F4</accession>
<protein>
    <recommendedName>
        <fullName evidence="3">Ubiquitin-like domain-containing protein</fullName>
    </recommendedName>
</protein>
<feature type="non-terminal residue" evidence="1">
    <location>
        <position position="137"/>
    </location>
</feature>
<reference evidence="1" key="1">
    <citation type="submission" date="2021-02" db="EMBL/GenBank/DDBJ databases">
        <authorList>
            <person name="Dougan E. K."/>
            <person name="Rhodes N."/>
            <person name="Thang M."/>
            <person name="Chan C."/>
        </authorList>
    </citation>
    <scope>NUCLEOTIDE SEQUENCE</scope>
</reference>
<evidence type="ECO:0000313" key="1">
    <source>
        <dbReference type="EMBL" id="CAE8668366.1"/>
    </source>
</evidence>
<comment type="caution">
    <text evidence="1">The sequence shown here is derived from an EMBL/GenBank/DDBJ whole genome shotgun (WGS) entry which is preliminary data.</text>
</comment>
<evidence type="ECO:0008006" key="3">
    <source>
        <dbReference type="Google" id="ProtNLM"/>
    </source>
</evidence>
<evidence type="ECO:0000313" key="2">
    <source>
        <dbReference type="Proteomes" id="UP000626109"/>
    </source>
</evidence>
<name>A0A813J8F4_POLGL</name>
<dbReference type="EMBL" id="CAJNNW010021712">
    <property type="protein sequence ID" value="CAE8668366.1"/>
    <property type="molecule type" value="Genomic_DNA"/>
</dbReference>
<organism evidence="1 2">
    <name type="scientific">Polarella glacialis</name>
    <name type="common">Dinoflagellate</name>
    <dbReference type="NCBI Taxonomy" id="89957"/>
    <lineage>
        <taxon>Eukaryota</taxon>
        <taxon>Sar</taxon>
        <taxon>Alveolata</taxon>
        <taxon>Dinophyceae</taxon>
        <taxon>Suessiales</taxon>
        <taxon>Suessiaceae</taxon>
        <taxon>Polarella</taxon>
    </lineage>
</organism>
<gene>
    <name evidence="1" type="ORF">PGLA2088_LOCUS16898</name>
</gene>